<dbReference type="EMBL" id="FXWG01000002">
    <property type="protein sequence ID" value="SMQ68821.1"/>
    <property type="molecule type" value="Genomic_DNA"/>
</dbReference>
<feature type="transmembrane region" description="Helical" evidence="8">
    <location>
        <begin position="124"/>
        <end position="146"/>
    </location>
</feature>
<feature type="transmembrane region" description="Helical" evidence="8">
    <location>
        <begin position="67"/>
        <end position="88"/>
    </location>
</feature>
<dbReference type="GO" id="GO:0000271">
    <property type="term" value="P:polysaccharide biosynthetic process"/>
    <property type="evidence" value="ECO:0007669"/>
    <property type="project" value="UniProtKB-KW"/>
</dbReference>
<keyword evidence="4 8" id="KW-0812">Transmembrane</keyword>
<sequence>MNKPAQDLAKAQGFGVRLGGASVPLEKRRIRAFIALLILDLAALQTGFILAGLIYEGVWMEWRAQMQATALSAVFVTIALLSQTYSAQVLEDWRHAMRKVGVALIGSAALLNFIAFFLKANANFSRVSFTLGLVLTLALFGLYRWIAIRLIRRRWGGRVRNLLVIEDGGPAFRLDKATHLAASEVGLVPVSDDPFLLDRLGKLTQHQDRVIVTCPPVRHERWAMLLKSSGVRGEIVSKPLHALGALGVNHYPAQSSTTLIVSTGPLGIRARAAKRLFDIALASAGLVLLSPLLAWAALRIKFEDGGPVFFVQRRLGRGNCFFDMVKLRTMRAEAQDADGQQSTCREDERVTRIGRFLRATSIDELPQLWNVLRGDMSIVGPRPHAVGSRANDKLFWDIDARYWRRHSLRPGLTGLAQVRGYRGSTEHERDLTDRLQSDLEYISGWSLMRDVAIVIRTLRVLRHERAF</sequence>
<dbReference type="PANTHER" id="PTHR30576:SF0">
    <property type="entry name" value="UNDECAPRENYL-PHOSPHATE N-ACETYLGALACTOSAMINYL 1-PHOSPHATE TRANSFERASE-RELATED"/>
    <property type="match status" value="1"/>
</dbReference>
<name>A0A1Y6F5J7_9SPHN</name>
<evidence type="ECO:0000256" key="6">
    <source>
        <dbReference type="ARBA" id="ARBA00023136"/>
    </source>
</evidence>
<evidence type="ECO:0000256" key="8">
    <source>
        <dbReference type="SAM" id="Phobius"/>
    </source>
</evidence>
<keyword evidence="3 10" id="KW-0808">Transferase</keyword>
<evidence type="ECO:0000256" key="5">
    <source>
        <dbReference type="ARBA" id="ARBA00022989"/>
    </source>
</evidence>
<dbReference type="PANTHER" id="PTHR30576">
    <property type="entry name" value="COLANIC BIOSYNTHESIS UDP-GLUCOSE LIPID CARRIER TRANSFERASE"/>
    <property type="match status" value="1"/>
</dbReference>
<dbReference type="GO" id="GO:0016020">
    <property type="term" value="C:membrane"/>
    <property type="evidence" value="ECO:0007669"/>
    <property type="project" value="UniProtKB-SubCell"/>
</dbReference>
<feature type="transmembrane region" description="Helical" evidence="8">
    <location>
        <begin position="276"/>
        <end position="298"/>
    </location>
</feature>
<feature type="domain" description="Bacterial sugar transferase" evidence="9">
    <location>
        <begin position="274"/>
        <end position="461"/>
    </location>
</feature>
<evidence type="ECO:0000256" key="4">
    <source>
        <dbReference type="ARBA" id="ARBA00022692"/>
    </source>
</evidence>
<dbReference type="OrthoDB" id="9808602at2"/>
<evidence type="ECO:0000313" key="11">
    <source>
        <dbReference type="Proteomes" id="UP000194420"/>
    </source>
</evidence>
<keyword evidence="11" id="KW-1185">Reference proteome</keyword>
<dbReference type="InterPro" id="IPR003362">
    <property type="entry name" value="Bact_transf"/>
</dbReference>
<accession>A0A1Y6F5J7</accession>
<dbReference type="GO" id="GO:0016780">
    <property type="term" value="F:phosphotransferase activity, for other substituted phosphate groups"/>
    <property type="evidence" value="ECO:0007669"/>
    <property type="project" value="TreeGrafter"/>
</dbReference>
<feature type="transmembrane region" description="Helical" evidence="8">
    <location>
        <begin position="32"/>
        <end position="55"/>
    </location>
</feature>
<evidence type="ECO:0000259" key="9">
    <source>
        <dbReference type="Pfam" id="PF02397"/>
    </source>
</evidence>
<dbReference type="Proteomes" id="UP000194420">
    <property type="component" value="Unassembled WGS sequence"/>
</dbReference>
<evidence type="ECO:0000256" key="7">
    <source>
        <dbReference type="ARBA" id="ARBA00023169"/>
    </source>
</evidence>
<dbReference type="RefSeq" id="WP_086437069.1">
    <property type="nucleotide sequence ID" value="NZ_FXWG01000002.1"/>
</dbReference>
<keyword evidence="5 8" id="KW-1133">Transmembrane helix</keyword>
<protein>
    <submittedName>
        <fullName evidence="10">Exopolysaccharide biosynthesis polyprenyl glycosylphosphotransferase</fullName>
    </submittedName>
</protein>
<keyword evidence="6 8" id="KW-0472">Membrane</keyword>
<evidence type="ECO:0000256" key="3">
    <source>
        <dbReference type="ARBA" id="ARBA00022679"/>
    </source>
</evidence>
<dbReference type="InterPro" id="IPR017475">
    <property type="entry name" value="EPS_sugar_tfrase"/>
</dbReference>
<reference evidence="11" key="1">
    <citation type="submission" date="2017-04" db="EMBL/GenBank/DDBJ databases">
        <authorList>
            <person name="Varghese N."/>
            <person name="Submissions S."/>
        </authorList>
    </citation>
    <scope>NUCLEOTIDE SEQUENCE [LARGE SCALE GENOMIC DNA]</scope>
</reference>
<gene>
    <name evidence="10" type="ORF">SAMN06297468_1101</name>
</gene>
<dbReference type="AlphaFoldDB" id="A0A1Y6F5J7"/>
<comment type="similarity">
    <text evidence="2">Belongs to the bacterial sugar transferase family.</text>
</comment>
<proteinExistence type="inferred from homology"/>
<dbReference type="Pfam" id="PF02397">
    <property type="entry name" value="Bac_transf"/>
    <property type="match status" value="1"/>
</dbReference>
<organism evidence="10 11">
    <name type="scientific">Altererythrobacter xiamenensis</name>
    <dbReference type="NCBI Taxonomy" id="1316679"/>
    <lineage>
        <taxon>Bacteria</taxon>
        <taxon>Pseudomonadati</taxon>
        <taxon>Pseudomonadota</taxon>
        <taxon>Alphaproteobacteria</taxon>
        <taxon>Sphingomonadales</taxon>
        <taxon>Erythrobacteraceae</taxon>
        <taxon>Altererythrobacter</taxon>
    </lineage>
</organism>
<evidence type="ECO:0000256" key="2">
    <source>
        <dbReference type="ARBA" id="ARBA00006464"/>
    </source>
</evidence>
<dbReference type="NCBIfam" id="TIGR03025">
    <property type="entry name" value="EPS_sugtrans"/>
    <property type="match status" value="1"/>
</dbReference>
<comment type="subcellular location">
    <subcellularLocation>
        <location evidence="1">Membrane</location>
        <topology evidence="1">Multi-pass membrane protein</topology>
    </subcellularLocation>
</comment>
<keyword evidence="7" id="KW-0270">Exopolysaccharide synthesis</keyword>
<feature type="transmembrane region" description="Helical" evidence="8">
    <location>
        <begin position="100"/>
        <end position="118"/>
    </location>
</feature>
<evidence type="ECO:0000313" key="10">
    <source>
        <dbReference type="EMBL" id="SMQ68821.1"/>
    </source>
</evidence>
<evidence type="ECO:0000256" key="1">
    <source>
        <dbReference type="ARBA" id="ARBA00004141"/>
    </source>
</evidence>